<feature type="compositionally biased region" description="Polar residues" evidence="1">
    <location>
        <begin position="224"/>
        <end position="246"/>
    </location>
</feature>
<sequence>MAGLDDPRLASRQASSAASDQIAAASIARINWEFFHPRPLQSSDRHRRRFAERYIGNPARITGRELRQEEVDAIVDHFSRGTRAEKMYGIPASIACTYFFWNRGANSYRFPFLGPRPVPRFLAALSSPAIAHWTWQLVRFLTYDVLCNIAVSEPVGRLAFSYASDGSLSDPRLAQLRQDHERRLHNIRDQLMQQAARRRPGSAGPGGAGGPQRPRTLPDHDNDYTQTPEEYTQSDGWQSADSQPAAQTAPAETFPVRPTWPRASPAPPPPPQQPQGSFDNDDPFDDASPVARDWRDESSSQPSSGRPGESAWDRLRRQAQSKDQNPPQPSWEARRQKPGSQSQADQDWTYKSDEDSHSETERERAQKEFDAMLERERRAEQSGRRR</sequence>
<dbReference type="AlphaFoldDB" id="A0A4P7N052"/>
<accession>A0A4P7N052</accession>
<feature type="compositionally biased region" description="Pro residues" evidence="1">
    <location>
        <begin position="264"/>
        <end position="273"/>
    </location>
</feature>
<dbReference type="OMA" id="GRFNPNE"/>
<dbReference type="VEuPathDB" id="FungiDB:M_BR32_EuGene_00083281"/>
<feature type="region of interest" description="Disordered" evidence="1">
    <location>
        <begin position="193"/>
        <end position="386"/>
    </location>
</feature>
<evidence type="ECO:0000313" key="3">
    <source>
        <dbReference type="Proteomes" id="UP000294847"/>
    </source>
</evidence>
<proteinExistence type="predicted"/>
<organism evidence="2 3">
    <name type="scientific">Pyricularia oryzae</name>
    <name type="common">Rice blast fungus</name>
    <name type="synonym">Magnaporthe oryzae</name>
    <dbReference type="NCBI Taxonomy" id="318829"/>
    <lineage>
        <taxon>Eukaryota</taxon>
        <taxon>Fungi</taxon>
        <taxon>Dikarya</taxon>
        <taxon>Ascomycota</taxon>
        <taxon>Pezizomycotina</taxon>
        <taxon>Sordariomycetes</taxon>
        <taxon>Sordariomycetidae</taxon>
        <taxon>Magnaporthales</taxon>
        <taxon>Pyriculariaceae</taxon>
        <taxon>Pyricularia</taxon>
    </lineage>
</organism>
<dbReference type="Proteomes" id="UP000294847">
    <property type="component" value="Chromosome 1"/>
</dbReference>
<dbReference type="EMBL" id="CP034204">
    <property type="protein sequence ID" value="QBZ53886.1"/>
    <property type="molecule type" value="Genomic_DNA"/>
</dbReference>
<gene>
    <name evidence="2" type="ORF">PoMZ_09576</name>
</gene>
<protein>
    <submittedName>
        <fullName evidence="2">Uncharacterized protein</fullName>
    </submittedName>
</protein>
<feature type="compositionally biased region" description="Basic and acidic residues" evidence="1">
    <location>
        <begin position="348"/>
        <end position="386"/>
    </location>
</feature>
<reference evidence="2 3" key="1">
    <citation type="journal article" date="2019" name="Mol. Biol. Evol.">
        <title>Blast fungal genomes show frequent chromosomal changes, gene gains and losses, and effector gene turnover.</title>
        <authorList>
            <person name="Gomez Luciano L.B."/>
            <person name="Jason Tsai I."/>
            <person name="Chuma I."/>
            <person name="Tosa Y."/>
            <person name="Chen Y.H."/>
            <person name="Li J.Y."/>
            <person name="Li M.Y."/>
            <person name="Jade Lu M.Y."/>
            <person name="Nakayashiki H."/>
            <person name="Li W.H."/>
        </authorList>
    </citation>
    <scope>NUCLEOTIDE SEQUENCE [LARGE SCALE GENOMIC DNA]</scope>
    <source>
        <strain evidence="2">MZ5-1-6</strain>
    </source>
</reference>
<name>A0A4P7N052_PYROR</name>
<evidence type="ECO:0000256" key="1">
    <source>
        <dbReference type="SAM" id="MobiDB-lite"/>
    </source>
</evidence>
<evidence type="ECO:0000313" key="2">
    <source>
        <dbReference type="EMBL" id="QBZ53886.1"/>
    </source>
</evidence>